<dbReference type="Pfam" id="PF04336">
    <property type="entry name" value="ACP_PD"/>
    <property type="match status" value="1"/>
</dbReference>
<dbReference type="PANTHER" id="PTHR38764:SF1">
    <property type="entry name" value="ACYL CARRIER PROTEIN PHOSPHODIESTERASE"/>
    <property type="match status" value="1"/>
</dbReference>
<keyword evidence="2" id="KW-0378">Hydrolase</keyword>
<keyword evidence="3" id="KW-0443">Lipid metabolism</keyword>
<protein>
    <recommendedName>
        <fullName evidence="6">ACP phosphodiesterase</fullName>
    </recommendedName>
</protein>
<organism evidence="4 5">
    <name type="scientific">Geoalkalibacter subterraneus</name>
    <dbReference type="NCBI Taxonomy" id="483547"/>
    <lineage>
        <taxon>Bacteria</taxon>
        <taxon>Pseudomonadati</taxon>
        <taxon>Thermodesulfobacteriota</taxon>
        <taxon>Desulfuromonadia</taxon>
        <taxon>Desulfuromonadales</taxon>
        <taxon>Geoalkalibacteraceae</taxon>
        <taxon>Geoalkalibacter</taxon>
    </lineage>
</organism>
<sequence length="194" mass="22588">MNFLMHLYLSDGSDEGLLGNLMGDFVKGAIEESCSPLLRQGIEEHRRIDAFAQGNPFFQKSRQRLDPKFGHCRGIMVDIFYDHILAREWHRHHPQPLEDFAAHVYRLLQYNFDQLPPDLQRIAPRMIEHDWLAGYRNPQVIGRVLQNLSRRLSRPTPLAQGLPQLKIHYPQLLEDCRQFIHAARHHLGHPPPTG</sequence>
<gene>
    <name evidence="4" type="ORF">GSUB_04150</name>
</gene>
<evidence type="ECO:0000256" key="1">
    <source>
        <dbReference type="ARBA" id="ARBA00022516"/>
    </source>
</evidence>
<dbReference type="Proteomes" id="UP000035036">
    <property type="component" value="Chromosome"/>
</dbReference>
<keyword evidence="1" id="KW-0444">Lipid biosynthesis</keyword>
<dbReference type="OrthoDB" id="8442777at2"/>
<dbReference type="EMBL" id="CP010311">
    <property type="protein sequence ID" value="AJF05917.1"/>
    <property type="molecule type" value="Genomic_DNA"/>
</dbReference>
<dbReference type="GO" id="GO:0008770">
    <property type="term" value="F:[acyl-carrier-protein] phosphodiesterase activity"/>
    <property type="evidence" value="ECO:0007669"/>
    <property type="project" value="InterPro"/>
</dbReference>
<proteinExistence type="predicted"/>
<accession>A0A0B5FCK9</accession>
<keyword evidence="5" id="KW-1185">Reference proteome</keyword>
<evidence type="ECO:0000313" key="5">
    <source>
        <dbReference type="Proteomes" id="UP000035036"/>
    </source>
</evidence>
<evidence type="ECO:0008006" key="6">
    <source>
        <dbReference type="Google" id="ProtNLM"/>
    </source>
</evidence>
<dbReference type="HOGENOM" id="CLU_099370_1_1_7"/>
<evidence type="ECO:0000313" key="4">
    <source>
        <dbReference type="EMBL" id="AJF05917.1"/>
    </source>
</evidence>
<dbReference type="PANTHER" id="PTHR38764">
    <property type="entry name" value="ACYL CARRIER PROTEIN PHOSPHODIESTERASE"/>
    <property type="match status" value="1"/>
</dbReference>
<evidence type="ECO:0000256" key="3">
    <source>
        <dbReference type="ARBA" id="ARBA00023098"/>
    </source>
</evidence>
<evidence type="ECO:0000256" key="2">
    <source>
        <dbReference type="ARBA" id="ARBA00022801"/>
    </source>
</evidence>
<name>A0A0B5FCK9_9BACT</name>
<dbReference type="GO" id="GO:0006633">
    <property type="term" value="P:fatty acid biosynthetic process"/>
    <property type="evidence" value="ECO:0007669"/>
    <property type="project" value="InterPro"/>
</dbReference>
<dbReference type="KEGG" id="gsb:GSUB_04150"/>
<dbReference type="PIRSF" id="PIRSF011489">
    <property type="entry name" value="DUF479"/>
    <property type="match status" value="1"/>
</dbReference>
<dbReference type="RefSeq" id="WP_040199328.1">
    <property type="nucleotide sequence ID" value="NZ_CP010311.1"/>
</dbReference>
<dbReference type="STRING" id="483547.GSUB_04150"/>
<dbReference type="AlphaFoldDB" id="A0A0B5FCK9"/>
<dbReference type="InterPro" id="IPR007431">
    <property type="entry name" value="ACP_PD"/>
</dbReference>
<reference evidence="4 5" key="1">
    <citation type="journal article" date="2015" name="Genome Announc.">
        <title>Genomes of Geoalkalibacter ferrihydriticus Z-0531T and Geoalkalibacter subterraneus Red1T, Two Haloalkaliphilic Metal-Reducing Deltaproteobacteria.</title>
        <authorList>
            <person name="Badalamenti J.P."/>
            <person name="Krajmalnik-Brown R."/>
            <person name="Torres C.I."/>
            <person name="Bond D.R."/>
        </authorList>
    </citation>
    <scope>NUCLEOTIDE SEQUENCE [LARGE SCALE GENOMIC DNA]</scope>
    <source>
        <strain evidence="4 5">Red1</strain>
    </source>
</reference>